<proteinExistence type="inferred from homology"/>
<keyword evidence="2" id="KW-0808">Transferase</keyword>
<comment type="caution">
    <text evidence="4">The sequence shown here is derived from an EMBL/GenBank/DDBJ whole genome shotgun (WGS) entry which is preliminary data.</text>
</comment>
<feature type="domain" description="Sulfotransferase" evidence="3">
    <location>
        <begin position="4"/>
        <end position="204"/>
    </location>
</feature>
<dbReference type="InterPro" id="IPR000863">
    <property type="entry name" value="Sulfotransferase_dom"/>
</dbReference>
<dbReference type="GO" id="GO:0008146">
    <property type="term" value="F:sulfotransferase activity"/>
    <property type="evidence" value="ECO:0007669"/>
    <property type="project" value="InterPro"/>
</dbReference>
<dbReference type="Pfam" id="PF00685">
    <property type="entry name" value="Sulfotransfer_1"/>
    <property type="match status" value="1"/>
</dbReference>
<name>A0A0F9F7X3_9ZZZZ</name>
<dbReference type="PANTHER" id="PTHR11783">
    <property type="entry name" value="SULFOTRANSFERASE SULT"/>
    <property type="match status" value="1"/>
</dbReference>
<sequence>MGVVWLAAYPRSGVTFLRHVIERVYNVPTYTCYRERPDKVGAFSNVQMWPDDCNEALPVHFVKTHTATHAAIDCPAIHLLRDGKDAYWSYANFRRDILGDPMPMARMLEELCSGRKTGMNWGAHALAWLGRPAVRMWFDDLIADPIGVVTTAVGQLNLPLEPNHCAQIDTFDVLQKKSSKFFRSGKTGQWKTGLEQGYVDLFDRNHAMAIKQVEALCRKYA</sequence>
<reference evidence="4" key="1">
    <citation type="journal article" date="2015" name="Nature">
        <title>Complex archaea that bridge the gap between prokaryotes and eukaryotes.</title>
        <authorList>
            <person name="Spang A."/>
            <person name="Saw J.H."/>
            <person name="Jorgensen S.L."/>
            <person name="Zaremba-Niedzwiedzka K."/>
            <person name="Martijn J."/>
            <person name="Lind A.E."/>
            <person name="van Eijk R."/>
            <person name="Schleper C."/>
            <person name="Guy L."/>
            <person name="Ettema T.J."/>
        </authorList>
    </citation>
    <scope>NUCLEOTIDE SEQUENCE</scope>
</reference>
<dbReference type="EMBL" id="LAZR01022264">
    <property type="protein sequence ID" value="KKL82489.1"/>
    <property type="molecule type" value="Genomic_DNA"/>
</dbReference>
<dbReference type="Gene3D" id="3.40.50.300">
    <property type="entry name" value="P-loop containing nucleotide triphosphate hydrolases"/>
    <property type="match status" value="1"/>
</dbReference>
<evidence type="ECO:0000313" key="4">
    <source>
        <dbReference type="EMBL" id="KKL82489.1"/>
    </source>
</evidence>
<accession>A0A0F9F7X3</accession>
<evidence type="ECO:0000256" key="2">
    <source>
        <dbReference type="ARBA" id="ARBA00022679"/>
    </source>
</evidence>
<protein>
    <recommendedName>
        <fullName evidence="3">Sulfotransferase domain-containing protein</fullName>
    </recommendedName>
</protein>
<comment type="similarity">
    <text evidence="1">Belongs to the sulfotransferase 1 family.</text>
</comment>
<dbReference type="AlphaFoldDB" id="A0A0F9F7X3"/>
<dbReference type="SUPFAM" id="SSF52540">
    <property type="entry name" value="P-loop containing nucleoside triphosphate hydrolases"/>
    <property type="match status" value="1"/>
</dbReference>
<organism evidence="4">
    <name type="scientific">marine sediment metagenome</name>
    <dbReference type="NCBI Taxonomy" id="412755"/>
    <lineage>
        <taxon>unclassified sequences</taxon>
        <taxon>metagenomes</taxon>
        <taxon>ecological metagenomes</taxon>
    </lineage>
</organism>
<dbReference type="InterPro" id="IPR027417">
    <property type="entry name" value="P-loop_NTPase"/>
</dbReference>
<evidence type="ECO:0000256" key="1">
    <source>
        <dbReference type="ARBA" id="ARBA00005771"/>
    </source>
</evidence>
<evidence type="ECO:0000259" key="3">
    <source>
        <dbReference type="Pfam" id="PF00685"/>
    </source>
</evidence>
<gene>
    <name evidence="4" type="ORF">LCGC14_1984240</name>
</gene>